<dbReference type="Proteomes" id="UP000028542">
    <property type="component" value="Unassembled WGS sequence"/>
</dbReference>
<evidence type="ECO:0008006" key="5">
    <source>
        <dbReference type="Google" id="ProtNLM"/>
    </source>
</evidence>
<dbReference type="EMBL" id="JPMD01000069">
    <property type="protein sequence ID" value="KEZ84788.1"/>
    <property type="molecule type" value="Genomic_DNA"/>
</dbReference>
<name>A0A084J754_9CLOT</name>
<dbReference type="AlphaFoldDB" id="A0A084J754"/>
<sequence length="455" mass="48203">MNKKTTKLMATALTATMGAGIATQLVQAAEVTPYEAALEAVITMEKDPSGANIDKAYNAVKALKAGAQKDALNKRVEAVAAPHHKAVYDIMVTARTNKDLKTIGDARKAVAGMAKIFIKDAYTWSSELDNFTIEYQKTVVDTLNAISNGKEEVKQATINKLREIIVGLELQRSNEGLLKLVLDYSATLDKVQMDYVNEVLAEVKAATTDAELAVAKAKYNDLLTMKDEALKAAVQSNVGAAIATKEAELAIPRVESAKAINAKQLEITFNKPISASTVINEVGNKIKNITFKETTSSSDVVNSTNATGALSSDKKTLIVTLDGAETFEGTYSVVVNKNVKTTANESVQDYSTTFSIQDRIAPEVVSVSAKTNTNVATTATVNFSEPVSAAVVKIDGVVYTGTGTGTSALTFSGLALDTSKTHTVEVLNASDAKGNIKALQSTTFTVTKDTVAPVA</sequence>
<dbReference type="Gene3D" id="2.60.40.1220">
    <property type="match status" value="1"/>
</dbReference>
<comment type="caution">
    <text evidence="3">The sequence shown here is derived from an EMBL/GenBank/DDBJ whole genome shotgun (WGS) entry which is preliminary data.</text>
</comment>
<keyword evidence="4" id="KW-1185">Reference proteome</keyword>
<feature type="non-terminal residue" evidence="3">
    <location>
        <position position="455"/>
    </location>
</feature>
<gene>
    <name evidence="3" type="ORF">IO99_18620</name>
</gene>
<evidence type="ECO:0000256" key="2">
    <source>
        <dbReference type="SAM" id="SignalP"/>
    </source>
</evidence>
<accession>A0A084J754</accession>
<proteinExistence type="predicted"/>
<keyword evidence="1 2" id="KW-0732">Signal</keyword>
<feature type="signal peptide" evidence="2">
    <location>
        <begin position="1"/>
        <end position="28"/>
    </location>
</feature>
<evidence type="ECO:0000256" key="1">
    <source>
        <dbReference type="ARBA" id="ARBA00022729"/>
    </source>
</evidence>
<organism evidence="3 4">
    <name type="scientific">Clostridium sulfidigenes</name>
    <dbReference type="NCBI Taxonomy" id="318464"/>
    <lineage>
        <taxon>Bacteria</taxon>
        <taxon>Bacillati</taxon>
        <taxon>Bacillota</taxon>
        <taxon>Clostridia</taxon>
        <taxon>Eubacteriales</taxon>
        <taxon>Clostridiaceae</taxon>
        <taxon>Clostridium</taxon>
    </lineage>
</organism>
<evidence type="ECO:0000313" key="3">
    <source>
        <dbReference type="EMBL" id="KEZ84788.1"/>
    </source>
</evidence>
<dbReference type="RefSeq" id="WP_035135857.1">
    <property type="nucleotide sequence ID" value="NZ_JPMD01000069.1"/>
</dbReference>
<feature type="chain" id="PRO_5001777069" description="SbsA Ig-like domain-containing protein" evidence="2">
    <location>
        <begin position="29"/>
        <end position="455"/>
    </location>
</feature>
<reference evidence="3 4" key="1">
    <citation type="submission" date="2014-07" db="EMBL/GenBank/DDBJ databases">
        <title>Draft genome of Clostridium sulfidigenes 113A isolated from sediments associated with methane hydrate from Krishna Godavari basin.</title>
        <authorList>
            <person name="Honkalas V.S."/>
            <person name="Dabir A.P."/>
            <person name="Arora P."/>
            <person name="Dhakephalkar P.K."/>
        </authorList>
    </citation>
    <scope>NUCLEOTIDE SEQUENCE [LARGE SCALE GENOMIC DNA]</scope>
    <source>
        <strain evidence="3 4">113A</strain>
    </source>
</reference>
<evidence type="ECO:0000313" key="4">
    <source>
        <dbReference type="Proteomes" id="UP000028542"/>
    </source>
</evidence>
<dbReference type="InterPro" id="IPR014755">
    <property type="entry name" value="Cu-Rt/internalin_Ig-like"/>
</dbReference>
<protein>
    <recommendedName>
        <fullName evidence="5">SbsA Ig-like domain-containing protein</fullName>
    </recommendedName>
</protein>